<feature type="chain" id="PRO_5047066516" description="Type IV pili methyl-accepting chemotaxis transducer N-term" evidence="1">
    <location>
        <begin position="32"/>
        <end position="285"/>
    </location>
</feature>
<evidence type="ECO:0000313" key="2">
    <source>
        <dbReference type="EMBL" id="MFC0349533.1"/>
    </source>
</evidence>
<name>A0ABV6ICI6_9BURK</name>
<proteinExistence type="predicted"/>
<gene>
    <name evidence="2" type="ORF">ACFFJH_06920</name>
</gene>
<protein>
    <recommendedName>
        <fullName evidence="4">Type IV pili methyl-accepting chemotaxis transducer N-term</fullName>
    </recommendedName>
</protein>
<evidence type="ECO:0000313" key="3">
    <source>
        <dbReference type="Proteomes" id="UP001589844"/>
    </source>
</evidence>
<feature type="signal peptide" evidence="1">
    <location>
        <begin position="1"/>
        <end position="31"/>
    </location>
</feature>
<reference evidence="2 3" key="1">
    <citation type="submission" date="2024-09" db="EMBL/GenBank/DDBJ databases">
        <authorList>
            <person name="Sun Q."/>
            <person name="Mori K."/>
        </authorList>
    </citation>
    <scope>NUCLEOTIDE SEQUENCE [LARGE SCALE GENOMIC DNA]</scope>
    <source>
        <strain evidence="2 3">CCM 8677</strain>
    </source>
</reference>
<evidence type="ECO:0000256" key="1">
    <source>
        <dbReference type="SAM" id="SignalP"/>
    </source>
</evidence>
<comment type="caution">
    <text evidence="2">The sequence shown here is derived from an EMBL/GenBank/DDBJ whole genome shotgun (WGS) entry which is preliminary data.</text>
</comment>
<evidence type="ECO:0008006" key="4">
    <source>
        <dbReference type="Google" id="ProtNLM"/>
    </source>
</evidence>
<keyword evidence="1" id="KW-0732">Signal</keyword>
<keyword evidence="3" id="KW-1185">Reference proteome</keyword>
<dbReference type="Proteomes" id="UP001589844">
    <property type="component" value="Unassembled WGS sequence"/>
</dbReference>
<dbReference type="RefSeq" id="WP_390211193.1">
    <property type="nucleotide sequence ID" value="NZ_JBHLXJ010000007.1"/>
</dbReference>
<accession>A0ABV6ICI6</accession>
<organism evidence="2 3">
    <name type="scientific">Undibacterium danionis</name>
    <dbReference type="NCBI Taxonomy" id="1812100"/>
    <lineage>
        <taxon>Bacteria</taxon>
        <taxon>Pseudomonadati</taxon>
        <taxon>Pseudomonadota</taxon>
        <taxon>Betaproteobacteria</taxon>
        <taxon>Burkholderiales</taxon>
        <taxon>Oxalobacteraceae</taxon>
        <taxon>Undibacterium</taxon>
    </lineage>
</organism>
<sequence length="285" mass="31815">MSLQMIEKMMSTKSLKLVIASLFLCGTAASADYRPVQAPGSNLNQPALLTAGMFRLESERSYKLSLQMALGILNGHTEVERSRSLENIARFRKDLSKQMKTEKTGKAFNRVNSALNDQVESLPRLTAKTAAGLYDVNEDLLIKMNFLSFAIESETNDTTSRITGLALRQASLAQRMAKIVLLRSMDKNMQAKQGLQVDLAQSRIEFLNGMNLLAEEANSDKALKERLNLAQQQWIFYDKALSSPNFRAEDLRNISSTSDRIAQMMVEIVRLGYGLTPDPSVIAER</sequence>
<dbReference type="EMBL" id="JBHLXJ010000007">
    <property type="protein sequence ID" value="MFC0349533.1"/>
    <property type="molecule type" value="Genomic_DNA"/>
</dbReference>